<dbReference type="InterPro" id="IPR008271">
    <property type="entry name" value="Ser/Thr_kinase_AS"/>
</dbReference>
<dbReference type="PROSITE" id="PS00107">
    <property type="entry name" value="PROTEIN_KINASE_ATP"/>
    <property type="match status" value="1"/>
</dbReference>
<dbReference type="PROSITE" id="PS50011">
    <property type="entry name" value="PROTEIN_KINASE_DOM"/>
    <property type="match status" value="1"/>
</dbReference>
<dbReference type="Gene3D" id="1.10.510.10">
    <property type="entry name" value="Transferase(Phosphotransferase) domain 1"/>
    <property type="match status" value="1"/>
</dbReference>
<dbReference type="InterPro" id="IPR011009">
    <property type="entry name" value="Kinase-like_dom_sf"/>
</dbReference>
<dbReference type="AlphaFoldDB" id="A0A2Z4Y7W9"/>
<dbReference type="Pfam" id="PF00069">
    <property type="entry name" value="Pkinase"/>
    <property type="match status" value="1"/>
</dbReference>
<keyword evidence="5 10" id="KW-0418">Kinase</keyword>
<dbReference type="Gene3D" id="3.30.200.20">
    <property type="entry name" value="Phosphorylase Kinase, domain 1"/>
    <property type="match status" value="1"/>
</dbReference>
<keyword evidence="8" id="KW-0472">Membrane</keyword>
<organism evidence="10 11">
    <name type="scientific">Sumerlaea chitinivorans</name>
    <dbReference type="NCBI Taxonomy" id="2250252"/>
    <lineage>
        <taxon>Bacteria</taxon>
        <taxon>Candidatus Sumerlaeota</taxon>
        <taxon>Candidatus Sumerlaeia</taxon>
        <taxon>Candidatus Sumerlaeales</taxon>
        <taxon>Candidatus Sumerlaeaceae</taxon>
        <taxon>Candidatus Sumerlaea</taxon>
    </lineage>
</organism>
<evidence type="ECO:0000259" key="9">
    <source>
        <dbReference type="PROSITE" id="PS50011"/>
    </source>
</evidence>
<dbReference type="GO" id="GO:0004674">
    <property type="term" value="F:protein serine/threonine kinase activity"/>
    <property type="evidence" value="ECO:0007669"/>
    <property type="project" value="UniProtKB-KW"/>
</dbReference>
<dbReference type="PANTHER" id="PTHR43289:SF6">
    <property type="entry name" value="SERINE_THREONINE-PROTEIN KINASE NEKL-3"/>
    <property type="match status" value="1"/>
</dbReference>
<dbReference type="Proteomes" id="UP000262583">
    <property type="component" value="Chromosome"/>
</dbReference>
<evidence type="ECO:0000313" key="11">
    <source>
        <dbReference type="Proteomes" id="UP000262583"/>
    </source>
</evidence>
<protein>
    <recommendedName>
        <fullName evidence="1">non-specific serine/threonine protein kinase</fullName>
        <ecNumber evidence="1">2.7.11.1</ecNumber>
    </recommendedName>
</protein>
<gene>
    <name evidence="10" type="ORF">BRCON_1965</name>
</gene>
<keyword evidence="2" id="KW-0723">Serine/threonine-protein kinase</keyword>
<dbReference type="CDD" id="cd14014">
    <property type="entry name" value="STKc_PknB_like"/>
    <property type="match status" value="1"/>
</dbReference>
<dbReference type="SMART" id="SM00220">
    <property type="entry name" value="S_TKc"/>
    <property type="match status" value="1"/>
</dbReference>
<evidence type="ECO:0000256" key="5">
    <source>
        <dbReference type="ARBA" id="ARBA00022777"/>
    </source>
</evidence>
<dbReference type="PANTHER" id="PTHR43289">
    <property type="entry name" value="MITOGEN-ACTIVATED PROTEIN KINASE KINASE KINASE 20-RELATED"/>
    <property type="match status" value="1"/>
</dbReference>
<evidence type="ECO:0000256" key="3">
    <source>
        <dbReference type="ARBA" id="ARBA00022679"/>
    </source>
</evidence>
<dbReference type="EC" id="2.7.11.1" evidence="1"/>
<proteinExistence type="predicted"/>
<dbReference type="FunFam" id="1.10.510.10:FF:000021">
    <property type="entry name" value="Serine/threonine protein kinase"/>
    <property type="match status" value="1"/>
</dbReference>
<dbReference type="KEGG" id="schv:BRCON_1965"/>
<name>A0A2Z4Y7W9_SUMC1</name>
<evidence type="ECO:0000256" key="6">
    <source>
        <dbReference type="ARBA" id="ARBA00022840"/>
    </source>
</evidence>
<evidence type="ECO:0000256" key="1">
    <source>
        <dbReference type="ARBA" id="ARBA00012513"/>
    </source>
</evidence>
<dbReference type="SUPFAM" id="SSF56112">
    <property type="entry name" value="Protein kinase-like (PK-like)"/>
    <property type="match status" value="1"/>
</dbReference>
<keyword evidence="3" id="KW-0808">Transferase</keyword>
<keyword evidence="4 7" id="KW-0547">Nucleotide-binding</keyword>
<keyword evidence="6 7" id="KW-0067">ATP-binding</keyword>
<sequence>MTEMRPDSESGGLKIETRTIGRYTVVRSLGRGGMGEVLKAIDHVHNRHVALKVLDAEAYRDPEALRRFEREARSAMALDHPNIAHIYGIEHDQRGRPFIVMEYIEGEPLDRFARGGVQVPFSQLVDFVIQAAKGLQCAYRHSIIHRDIKPSNLLVTNDFVVKIIDFGLAKSLWDQSFLTATGMVVGTPRYIPPEQAMGRTVDHRSDIYSLGATFYELVTHQCPFDGDTPMAIMLKHINAPLVPPYMINPQVPGDISEIICRMMAKDPNERYQDYESLLQDLEAAKLHRLAKERRTHPQHGADETVAPTVLLDELAESNVGGSHAPTTGYLSEGIVNIEPNELPEAPPPSRARIYILSLIALFVLAIVVVTALRQVEDTPDRQPSWLALRIREWVQGSRKSESRTVEDVIREDNERIQQTVQRMEGLAVRALEYKRQNAGRLPTARELVRAGVIQEADAVDGWGHPLLITSEEGGKIVATGRDGIERTSDDFVLPLMGGTRIIPPPLSQSDAAILAQEREGQSASK</sequence>
<keyword evidence="8" id="KW-1133">Transmembrane helix</keyword>
<dbReference type="InterPro" id="IPR000719">
    <property type="entry name" value="Prot_kinase_dom"/>
</dbReference>
<dbReference type="InterPro" id="IPR017441">
    <property type="entry name" value="Protein_kinase_ATP_BS"/>
</dbReference>
<evidence type="ECO:0000313" key="10">
    <source>
        <dbReference type="EMBL" id="AXA36742.1"/>
    </source>
</evidence>
<dbReference type="PROSITE" id="PS00108">
    <property type="entry name" value="PROTEIN_KINASE_ST"/>
    <property type="match status" value="1"/>
</dbReference>
<reference evidence="10 11" key="1">
    <citation type="submission" date="2018-05" db="EMBL/GenBank/DDBJ databases">
        <title>A metagenomic window into the 2 km-deep terrestrial subsurface aquifer revealed taxonomically and functionally diverse microbial community comprising novel uncultured bacterial lineages.</title>
        <authorList>
            <person name="Kadnikov V.V."/>
            <person name="Mardanov A.V."/>
            <person name="Beletsky A.V."/>
            <person name="Banks D."/>
            <person name="Pimenov N.V."/>
            <person name="Frank Y.A."/>
            <person name="Karnachuk O.V."/>
            <person name="Ravin N.V."/>
        </authorList>
    </citation>
    <scope>NUCLEOTIDE SEQUENCE [LARGE SCALE GENOMIC DNA]</scope>
    <source>
        <strain evidence="10">BY</strain>
    </source>
</reference>
<feature type="transmembrane region" description="Helical" evidence="8">
    <location>
        <begin position="353"/>
        <end position="372"/>
    </location>
</feature>
<dbReference type="EMBL" id="CP030759">
    <property type="protein sequence ID" value="AXA36742.1"/>
    <property type="molecule type" value="Genomic_DNA"/>
</dbReference>
<evidence type="ECO:0000256" key="2">
    <source>
        <dbReference type="ARBA" id="ARBA00022527"/>
    </source>
</evidence>
<feature type="domain" description="Protein kinase" evidence="9">
    <location>
        <begin position="23"/>
        <end position="290"/>
    </location>
</feature>
<evidence type="ECO:0000256" key="7">
    <source>
        <dbReference type="PROSITE-ProRule" id="PRU10141"/>
    </source>
</evidence>
<keyword evidence="8" id="KW-0812">Transmembrane</keyword>
<evidence type="ECO:0000256" key="4">
    <source>
        <dbReference type="ARBA" id="ARBA00022741"/>
    </source>
</evidence>
<evidence type="ECO:0000256" key="8">
    <source>
        <dbReference type="SAM" id="Phobius"/>
    </source>
</evidence>
<dbReference type="GO" id="GO:0005524">
    <property type="term" value="F:ATP binding"/>
    <property type="evidence" value="ECO:0007669"/>
    <property type="project" value="UniProtKB-UniRule"/>
</dbReference>
<accession>A0A2Z4Y7W9</accession>
<feature type="binding site" evidence="7">
    <location>
        <position position="52"/>
    </location>
    <ligand>
        <name>ATP</name>
        <dbReference type="ChEBI" id="CHEBI:30616"/>
    </ligand>
</feature>